<organism evidence="1 2">
    <name type="scientific">Pocillopora damicornis</name>
    <name type="common">Cauliflower coral</name>
    <name type="synonym">Millepora damicornis</name>
    <dbReference type="NCBI Taxonomy" id="46731"/>
    <lineage>
        <taxon>Eukaryota</taxon>
        <taxon>Metazoa</taxon>
        <taxon>Cnidaria</taxon>
        <taxon>Anthozoa</taxon>
        <taxon>Hexacorallia</taxon>
        <taxon>Scleractinia</taxon>
        <taxon>Astrocoeniina</taxon>
        <taxon>Pocilloporidae</taxon>
        <taxon>Pocillopora</taxon>
    </lineage>
</organism>
<feature type="non-terminal residue" evidence="1">
    <location>
        <position position="1"/>
    </location>
</feature>
<dbReference type="Proteomes" id="UP000275408">
    <property type="component" value="Unassembled WGS sequence"/>
</dbReference>
<gene>
    <name evidence="1" type="ORF">pdam_00021334</name>
</gene>
<name>A0A3M6UFY1_POCDA</name>
<proteinExistence type="predicted"/>
<dbReference type="EMBL" id="RCHS01001599">
    <property type="protein sequence ID" value="RMX52597.1"/>
    <property type="molecule type" value="Genomic_DNA"/>
</dbReference>
<sequence length="142" mass="15906">KNLSGITAFRKLKRPDPSMTPLPAEVKLNRSLVELVGFVIVKTKSFPCVIFKKKFHVTCVVASFQIQKMKLILFCRVPASPRRQKMSMILQIAPLTDQISVLGGIVVPIADVRCQKKCPAMAKVGLSRFQKLRGELASVYHR</sequence>
<protein>
    <submittedName>
        <fullName evidence="1">Uncharacterized protein</fullName>
    </submittedName>
</protein>
<comment type="caution">
    <text evidence="1">The sequence shown here is derived from an EMBL/GenBank/DDBJ whole genome shotgun (WGS) entry which is preliminary data.</text>
</comment>
<dbReference type="AlphaFoldDB" id="A0A3M6UFY1"/>
<evidence type="ECO:0000313" key="2">
    <source>
        <dbReference type="Proteomes" id="UP000275408"/>
    </source>
</evidence>
<reference evidence="1 2" key="1">
    <citation type="journal article" date="2018" name="Sci. Rep.">
        <title>Comparative analysis of the Pocillopora damicornis genome highlights role of immune system in coral evolution.</title>
        <authorList>
            <person name="Cunning R."/>
            <person name="Bay R.A."/>
            <person name="Gillette P."/>
            <person name="Baker A.C."/>
            <person name="Traylor-Knowles N."/>
        </authorList>
    </citation>
    <scope>NUCLEOTIDE SEQUENCE [LARGE SCALE GENOMIC DNA]</scope>
    <source>
        <strain evidence="1">RSMAS</strain>
        <tissue evidence="1">Whole animal</tissue>
    </source>
</reference>
<evidence type="ECO:0000313" key="1">
    <source>
        <dbReference type="EMBL" id="RMX52597.1"/>
    </source>
</evidence>
<keyword evidence="2" id="KW-1185">Reference proteome</keyword>
<accession>A0A3M6UFY1</accession>